<protein>
    <submittedName>
        <fullName evidence="1">Uncharacterized protein</fullName>
    </submittedName>
</protein>
<reference evidence="1" key="1">
    <citation type="submission" date="2020-07" db="EMBL/GenBank/DDBJ databases">
        <title>Genome sequence and genetic diversity analysis of an under-domesticated orphan crop, white fonio (Digitaria exilis).</title>
        <authorList>
            <person name="Bennetzen J.L."/>
            <person name="Chen S."/>
            <person name="Ma X."/>
            <person name="Wang X."/>
            <person name="Yssel A.E.J."/>
            <person name="Chaluvadi S.R."/>
            <person name="Johnson M."/>
            <person name="Gangashetty P."/>
            <person name="Hamidou F."/>
            <person name="Sanogo M.D."/>
            <person name="Zwaenepoel A."/>
            <person name="Wallace J."/>
            <person name="Van De Peer Y."/>
            <person name="Van Deynze A."/>
        </authorList>
    </citation>
    <scope>NUCLEOTIDE SEQUENCE</scope>
    <source>
        <tissue evidence="1">Leaves</tissue>
    </source>
</reference>
<comment type="caution">
    <text evidence="1">The sequence shown here is derived from an EMBL/GenBank/DDBJ whole genome shotgun (WGS) entry which is preliminary data.</text>
</comment>
<dbReference type="AlphaFoldDB" id="A0A835F2V1"/>
<dbReference type="EMBL" id="JACEFO010001646">
    <property type="protein sequence ID" value="KAF8726740.1"/>
    <property type="molecule type" value="Genomic_DNA"/>
</dbReference>
<accession>A0A835F2V1</accession>
<organism evidence="1 2">
    <name type="scientific">Digitaria exilis</name>
    <dbReference type="NCBI Taxonomy" id="1010633"/>
    <lineage>
        <taxon>Eukaryota</taxon>
        <taxon>Viridiplantae</taxon>
        <taxon>Streptophyta</taxon>
        <taxon>Embryophyta</taxon>
        <taxon>Tracheophyta</taxon>
        <taxon>Spermatophyta</taxon>
        <taxon>Magnoliopsida</taxon>
        <taxon>Liliopsida</taxon>
        <taxon>Poales</taxon>
        <taxon>Poaceae</taxon>
        <taxon>PACMAD clade</taxon>
        <taxon>Panicoideae</taxon>
        <taxon>Panicodae</taxon>
        <taxon>Paniceae</taxon>
        <taxon>Anthephorinae</taxon>
        <taxon>Digitaria</taxon>
    </lineage>
</organism>
<keyword evidence="2" id="KW-1185">Reference proteome</keyword>
<evidence type="ECO:0000313" key="2">
    <source>
        <dbReference type="Proteomes" id="UP000636709"/>
    </source>
</evidence>
<evidence type="ECO:0000313" key="1">
    <source>
        <dbReference type="EMBL" id="KAF8726740.1"/>
    </source>
</evidence>
<gene>
    <name evidence="1" type="ORF">HU200_019210</name>
</gene>
<proteinExistence type="predicted"/>
<name>A0A835F2V1_9POAL</name>
<dbReference type="Proteomes" id="UP000636709">
    <property type="component" value="Unassembled WGS sequence"/>
</dbReference>
<sequence length="117" mass="13205">MLFVRCSCSRSFEETHHLGCHEGVYFLDDWSFHSGLMICFRDGSSSTATTTMRSVQGCLTMPNDWYMGQCRGMKTGRENRVPTETVYRISRPQSVFTGKTGIWEKIGKSNESGSENG</sequence>